<organism evidence="9 10">
    <name type="scientific">Peptococcus niger</name>
    <dbReference type="NCBI Taxonomy" id="2741"/>
    <lineage>
        <taxon>Bacteria</taxon>
        <taxon>Bacillati</taxon>
        <taxon>Bacillota</taxon>
        <taxon>Clostridia</taxon>
        <taxon>Eubacteriales</taxon>
        <taxon>Peptococcaceae</taxon>
        <taxon>Peptococcus</taxon>
    </lineage>
</organism>
<dbReference type="PROSITE" id="PS51733">
    <property type="entry name" value="BPL_LPL_CATALYTIC"/>
    <property type="match status" value="1"/>
</dbReference>
<dbReference type="GO" id="GO:0017118">
    <property type="term" value="F:lipoyltransferase activity"/>
    <property type="evidence" value="ECO:0007669"/>
    <property type="project" value="TreeGrafter"/>
</dbReference>
<gene>
    <name evidence="9" type="ORF">SAMN04489866_11516</name>
</gene>
<evidence type="ECO:0000256" key="4">
    <source>
        <dbReference type="ARBA" id="ARBA00022598"/>
    </source>
</evidence>
<dbReference type="InterPro" id="IPR004143">
    <property type="entry name" value="BPL_LPL_catalytic"/>
</dbReference>
<dbReference type="InterPro" id="IPR045864">
    <property type="entry name" value="aa-tRNA-synth_II/BPL/LPL"/>
</dbReference>
<comment type="pathway">
    <text evidence="2">Protein modification; protein lipoylation via exogenous pathway; protein N(6)-(lipoyl)lysine from lipoate: step 1/2.</text>
</comment>
<dbReference type="GO" id="GO:0016979">
    <property type="term" value="F:lipoate-protein ligase activity"/>
    <property type="evidence" value="ECO:0007669"/>
    <property type="project" value="UniProtKB-EC"/>
</dbReference>
<comment type="pathway">
    <text evidence="1">Protein modification; protein lipoylation via exogenous pathway; protein N(6)-(lipoyl)lysine from lipoate: step 2/2.</text>
</comment>
<dbReference type="InterPro" id="IPR004562">
    <property type="entry name" value="LipoylTrfase_LipoateP_Ligase"/>
</dbReference>
<protein>
    <recommendedName>
        <fullName evidence="3">lipoate--protein ligase</fullName>
        <ecNumber evidence="3">6.3.1.20</ecNumber>
    </recommendedName>
</protein>
<evidence type="ECO:0000256" key="5">
    <source>
        <dbReference type="ARBA" id="ARBA00022741"/>
    </source>
</evidence>
<evidence type="ECO:0000256" key="1">
    <source>
        <dbReference type="ARBA" id="ARBA00005085"/>
    </source>
</evidence>
<dbReference type="AlphaFoldDB" id="A0A1G6ZSC0"/>
<dbReference type="Gene3D" id="3.30.390.50">
    <property type="entry name" value="CO dehydrogenase flavoprotein, C-terminal domain"/>
    <property type="match status" value="1"/>
</dbReference>
<evidence type="ECO:0000256" key="3">
    <source>
        <dbReference type="ARBA" id="ARBA00012367"/>
    </source>
</evidence>
<evidence type="ECO:0000256" key="7">
    <source>
        <dbReference type="ARBA" id="ARBA00048037"/>
    </source>
</evidence>
<keyword evidence="6" id="KW-0067">ATP-binding</keyword>
<dbReference type="RefSeq" id="WP_159428062.1">
    <property type="nucleotide sequence ID" value="NZ_FNAF01000015.1"/>
</dbReference>
<proteinExistence type="predicted"/>
<dbReference type="Pfam" id="PF21948">
    <property type="entry name" value="LplA-B_cat"/>
    <property type="match status" value="1"/>
</dbReference>
<dbReference type="Proteomes" id="UP000198995">
    <property type="component" value="Unassembled WGS sequence"/>
</dbReference>
<dbReference type="OrthoDB" id="9788148at2"/>
<dbReference type="InterPro" id="IPR019491">
    <property type="entry name" value="Lipoate_protein_ligase_C"/>
</dbReference>
<dbReference type="SUPFAM" id="SSF55681">
    <property type="entry name" value="Class II aaRS and biotin synthetases"/>
    <property type="match status" value="1"/>
</dbReference>
<dbReference type="Pfam" id="PF10437">
    <property type="entry name" value="Lip_prot_lig_C"/>
    <property type="match status" value="1"/>
</dbReference>
<comment type="catalytic activity">
    <reaction evidence="7">
        <text>L-lysyl-[lipoyl-carrier protein] + (R)-lipoate + ATP = N(6)-[(R)-lipoyl]-L-lysyl-[lipoyl-carrier protein] + AMP + diphosphate + H(+)</text>
        <dbReference type="Rhea" id="RHEA:49288"/>
        <dbReference type="Rhea" id="RHEA-COMP:10500"/>
        <dbReference type="Rhea" id="RHEA-COMP:10502"/>
        <dbReference type="ChEBI" id="CHEBI:15378"/>
        <dbReference type="ChEBI" id="CHEBI:29969"/>
        <dbReference type="ChEBI" id="CHEBI:30616"/>
        <dbReference type="ChEBI" id="CHEBI:33019"/>
        <dbReference type="ChEBI" id="CHEBI:83088"/>
        <dbReference type="ChEBI" id="CHEBI:83099"/>
        <dbReference type="ChEBI" id="CHEBI:456215"/>
        <dbReference type="EC" id="6.3.1.20"/>
    </reaction>
</comment>
<dbReference type="Gene3D" id="3.30.930.10">
    <property type="entry name" value="Bira Bifunctional Protein, Domain 2"/>
    <property type="match status" value="1"/>
</dbReference>
<feature type="domain" description="BPL/LPL catalytic" evidence="8">
    <location>
        <begin position="27"/>
        <end position="213"/>
    </location>
</feature>
<dbReference type="SUPFAM" id="SSF82649">
    <property type="entry name" value="SufE/NifU"/>
    <property type="match status" value="1"/>
</dbReference>
<keyword evidence="5" id="KW-0547">Nucleotide-binding</keyword>
<dbReference type="GO" id="GO:0005524">
    <property type="term" value="F:ATP binding"/>
    <property type="evidence" value="ECO:0007669"/>
    <property type="project" value="UniProtKB-KW"/>
</dbReference>
<dbReference type="PANTHER" id="PTHR12561:SF3">
    <property type="entry name" value="LIPOYLTRANSFERASE 1, MITOCHONDRIAL"/>
    <property type="match status" value="1"/>
</dbReference>
<keyword evidence="4 9" id="KW-0436">Ligase</keyword>
<dbReference type="PANTHER" id="PTHR12561">
    <property type="entry name" value="LIPOATE-PROTEIN LIGASE"/>
    <property type="match status" value="1"/>
</dbReference>
<evidence type="ECO:0000313" key="9">
    <source>
        <dbReference type="EMBL" id="SDE05588.1"/>
    </source>
</evidence>
<keyword evidence="10" id="KW-1185">Reference proteome</keyword>
<evidence type="ECO:0000313" key="10">
    <source>
        <dbReference type="Proteomes" id="UP000198995"/>
    </source>
</evidence>
<sequence length="326" mass="35096">MMRYLHSPGLDPYRHFAVEYHYATAVPLSEPVVMLWRTVPTLMVGKYQNTAQEINRRYADEQGLQVVRRPSGGGTIYTDPGTLQFSYIVPHDSGQIAFEGFLEPVCAALADLGLAASFKGRNDLTLDGRKISGNAQYKIHGTTVHHGSILVSADIDMMTAATTVDYDKLASKAIASVRDRVVNLSAYLPPGMDAPALAAHLRQALCGHAAPLTLAPGDEAAIDQLATGYFANPEIIYGRDPASAIVKSRRFAGGRLTLALDLEAGRITACTLGGDIFATEEAARLPAVLAGLPLEASALRRALTAARMDRVFYRISIEDIISLLLS</sequence>
<dbReference type="CDD" id="cd16443">
    <property type="entry name" value="LplA"/>
    <property type="match status" value="1"/>
</dbReference>
<dbReference type="EC" id="6.3.1.20" evidence="3"/>
<evidence type="ECO:0000256" key="6">
    <source>
        <dbReference type="ARBA" id="ARBA00022840"/>
    </source>
</evidence>
<evidence type="ECO:0000256" key="2">
    <source>
        <dbReference type="ARBA" id="ARBA00005124"/>
    </source>
</evidence>
<accession>A0A1G6ZSC0</accession>
<name>A0A1G6ZSC0_PEPNI</name>
<dbReference type="EMBL" id="FNAF01000015">
    <property type="protein sequence ID" value="SDE05588.1"/>
    <property type="molecule type" value="Genomic_DNA"/>
</dbReference>
<dbReference type="GO" id="GO:0009249">
    <property type="term" value="P:protein lipoylation"/>
    <property type="evidence" value="ECO:0007669"/>
    <property type="project" value="InterPro"/>
</dbReference>
<reference evidence="9 10" key="1">
    <citation type="submission" date="2016-10" db="EMBL/GenBank/DDBJ databases">
        <authorList>
            <person name="de Groot N.N."/>
        </authorList>
    </citation>
    <scope>NUCLEOTIDE SEQUENCE [LARGE SCALE GENOMIC DNA]</scope>
    <source>
        <strain evidence="9 10">DSM 20475</strain>
    </source>
</reference>
<evidence type="ECO:0000259" key="8">
    <source>
        <dbReference type="PROSITE" id="PS51733"/>
    </source>
</evidence>
<dbReference type="GO" id="GO:0005737">
    <property type="term" value="C:cytoplasm"/>
    <property type="evidence" value="ECO:0007669"/>
    <property type="project" value="TreeGrafter"/>
</dbReference>
<dbReference type="UniPathway" id="UPA00537">
    <property type="reaction ID" value="UER00594"/>
</dbReference>
<dbReference type="STRING" id="2741.SAMN04489866_11516"/>